<dbReference type="GO" id="GO:0005654">
    <property type="term" value="C:nucleoplasm"/>
    <property type="evidence" value="ECO:0007669"/>
    <property type="project" value="TreeGrafter"/>
</dbReference>
<dbReference type="Proteomes" id="UP000694892">
    <property type="component" value="Chromosome 5S"/>
</dbReference>
<dbReference type="GO" id="GO:0006974">
    <property type="term" value="P:DNA damage response"/>
    <property type="evidence" value="ECO:0007669"/>
    <property type="project" value="TreeGrafter"/>
</dbReference>
<gene>
    <name evidence="2" type="ORF">XELAEV_18028516mg</name>
</gene>
<dbReference type="PANTHER" id="PTHR11106:SF104">
    <property type="entry name" value="ADP-RIBOSE GLYCOHYDROLASE MACROD2"/>
    <property type="match status" value="1"/>
</dbReference>
<dbReference type="Pfam" id="PF01661">
    <property type="entry name" value="Macro"/>
    <property type="match status" value="1"/>
</dbReference>
<dbReference type="InterPro" id="IPR043472">
    <property type="entry name" value="Macro_dom-like"/>
</dbReference>
<sequence length="110" mass="11883">MSLIDIIPCSPAVDGCIHRASGPTLLAECRELGGCETGQAKITCGYELPAKLKRLMHLGSPRQHLLGNKQWVETPALVPAGIISLLVSLIRDICQNYLFGAGWDLEEKGN</sequence>
<protein>
    <recommendedName>
        <fullName evidence="1">Macro domain-containing protein</fullName>
    </recommendedName>
</protein>
<dbReference type="SUPFAM" id="SSF52949">
    <property type="entry name" value="Macro domain-like"/>
    <property type="match status" value="1"/>
</dbReference>
<proteinExistence type="predicted"/>
<dbReference type="GO" id="GO:0140293">
    <property type="term" value="F:ADP-ribosylglutamate hydrolase activity"/>
    <property type="evidence" value="ECO:0007669"/>
    <property type="project" value="TreeGrafter"/>
</dbReference>
<dbReference type="InterPro" id="IPR002589">
    <property type="entry name" value="Macro_dom"/>
</dbReference>
<dbReference type="PANTHER" id="PTHR11106">
    <property type="entry name" value="GANGLIOSIDE INDUCED DIFFERENTIATION ASSOCIATED PROTEIN 2-RELATED"/>
    <property type="match status" value="1"/>
</dbReference>
<evidence type="ECO:0000259" key="1">
    <source>
        <dbReference type="Pfam" id="PF01661"/>
    </source>
</evidence>
<evidence type="ECO:0000313" key="2">
    <source>
        <dbReference type="EMBL" id="OCT77424.1"/>
    </source>
</evidence>
<dbReference type="GO" id="GO:0042278">
    <property type="term" value="P:purine nucleoside metabolic process"/>
    <property type="evidence" value="ECO:0007669"/>
    <property type="project" value="TreeGrafter"/>
</dbReference>
<dbReference type="Gene3D" id="3.40.220.10">
    <property type="entry name" value="Leucine Aminopeptidase, subunit E, domain 1"/>
    <property type="match status" value="1"/>
</dbReference>
<feature type="domain" description="Macro" evidence="1">
    <location>
        <begin position="12"/>
        <end position="61"/>
    </location>
</feature>
<accession>A0A974CPY5</accession>
<reference evidence="3" key="1">
    <citation type="journal article" date="2016" name="Nature">
        <title>Genome evolution in the allotetraploid frog Xenopus laevis.</title>
        <authorList>
            <person name="Session A.M."/>
            <person name="Uno Y."/>
            <person name="Kwon T."/>
            <person name="Chapman J.A."/>
            <person name="Toyoda A."/>
            <person name="Takahashi S."/>
            <person name="Fukui A."/>
            <person name="Hikosaka A."/>
            <person name="Suzuki A."/>
            <person name="Kondo M."/>
            <person name="van Heeringen S.J."/>
            <person name="Quigley I."/>
            <person name="Heinz S."/>
            <person name="Ogino H."/>
            <person name="Ochi H."/>
            <person name="Hellsten U."/>
            <person name="Lyons J.B."/>
            <person name="Simakov O."/>
            <person name="Putnam N."/>
            <person name="Stites J."/>
            <person name="Kuroki Y."/>
            <person name="Tanaka T."/>
            <person name="Michiue T."/>
            <person name="Watanabe M."/>
            <person name="Bogdanovic O."/>
            <person name="Lister R."/>
            <person name="Georgiou G."/>
            <person name="Paranjpe S.S."/>
            <person name="van Kruijsbergen I."/>
            <person name="Shu S."/>
            <person name="Carlson J."/>
            <person name="Kinoshita T."/>
            <person name="Ohta Y."/>
            <person name="Mawaribuchi S."/>
            <person name="Jenkins J."/>
            <person name="Grimwood J."/>
            <person name="Schmutz J."/>
            <person name="Mitros T."/>
            <person name="Mozaffari S.V."/>
            <person name="Suzuki Y."/>
            <person name="Haramoto Y."/>
            <person name="Yamamoto T.S."/>
            <person name="Takagi C."/>
            <person name="Heald R."/>
            <person name="Miller K."/>
            <person name="Haudenschild C."/>
            <person name="Kitzman J."/>
            <person name="Nakayama T."/>
            <person name="Izutsu Y."/>
            <person name="Robert J."/>
            <person name="Fortriede J."/>
            <person name="Burns K."/>
            <person name="Lotay V."/>
            <person name="Karimi K."/>
            <person name="Yasuoka Y."/>
            <person name="Dichmann D.S."/>
            <person name="Flajnik M.F."/>
            <person name="Houston D.W."/>
            <person name="Shendure J."/>
            <person name="DuPasquier L."/>
            <person name="Vize P.D."/>
            <person name="Zorn A.M."/>
            <person name="Ito M."/>
            <person name="Marcotte E.M."/>
            <person name="Wallingford J.B."/>
            <person name="Ito Y."/>
            <person name="Asashima M."/>
            <person name="Ueno N."/>
            <person name="Matsuda Y."/>
            <person name="Veenstra G.J."/>
            <person name="Fujiyama A."/>
            <person name="Harland R.M."/>
            <person name="Taira M."/>
            <person name="Rokhsar D.S."/>
        </authorList>
    </citation>
    <scope>NUCLEOTIDE SEQUENCE [LARGE SCALE GENOMIC DNA]</scope>
    <source>
        <strain evidence="3">J</strain>
    </source>
</reference>
<name>A0A974CPY5_XENLA</name>
<dbReference type="GO" id="GO:0140291">
    <property type="term" value="P:peptidyl-glutamate ADP-deribosylation"/>
    <property type="evidence" value="ECO:0007669"/>
    <property type="project" value="TreeGrafter"/>
</dbReference>
<organism evidence="2 3">
    <name type="scientific">Xenopus laevis</name>
    <name type="common">African clawed frog</name>
    <dbReference type="NCBI Taxonomy" id="8355"/>
    <lineage>
        <taxon>Eukaryota</taxon>
        <taxon>Metazoa</taxon>
        <taxon>Chordata</taxon>
        <taxon>Craniata</taxon>
        <taxon>Vertebrata</taxon>
        <taxon>Euteleostomi</taxon>
        <taxon>Amphibia</taxon>
        <taxon>Batrachia</taxon>
        <taxon>Anura</taxon>
        <taxon>Pipoidea</taxon>
        <taxon>Pipidae</taxon>
        <taxon>Xenopodinae</taxon>
        <taxon>Xenopus</taxon>
        <taxon>Xenopus</taxon>
    </lineage>
</organism>
<evidence type="ECO:0000313" key="3">
    <source>
        <dbReference type="Proteomes" id="UP000694892"/>
    </source>
</evidence>
<dbReference type="EMBL" id="CM004475">
    <property type="protein sequence ID" value="OCT77424.1"/>
    <property type="molecule type" value="Genomic_DNA"/>
</dbReference>
<dbReference type="AlphaFoldDB" id="A0A974CPY5"/>